<accession>A0ABC8UQJ6</accession>
<sequence length="134" mass="15337">MAGGEMKKRKKVDSEGSSCNVKLFVDKHAKKRFEFQQNDSFMYPMNAIDISTLNKIVGVISGAKWGKCVKQTSTVSQVVGDQVGYAVGTSVLDKHFRTIVEKLEAQFEKFKDETMRSFQRQETKLDCFYKDFKE</sequence>
<gene>
    <name evidence="1" type="ORF">ILEXP_LOCUS53509</name>
</gene>
<evidence type="ECO:0000313" key="1">
    <source>
        <dbReference type="EMBL" id="CAK9183254.1"/>
    </source>
</evidence>
<dbReference type="AlphaFoldDB" id="A0ABC8UQJ6"/>
<dbReference type="Proteomes" id="UP001642360">
    <property type="component" value="Unassembled WGS sequence"/>
</dbReference>
<protein>
    <submittedName>
        <fullName evidence="1">Uncharacterized protein</fullName>
    </submittedName>
</protein>
<keyword evidence="2" id="KW-1185">Reference proteome</keyword>
<dbReference type="EMBL" id="CAUOFW020008585">
    <property type="protein sequence ID" value="CAK9183254.1"/>
    <property type="molecule type" value="Genomic_DNA"/>
</dbReference>
<name>A0ABC8UQJ6_9AQUA</name>
<comment type="caution">
    <text evidence="1">The sequence shown here is derived from an EMBL/GenBank/DDBJ whole genome shotgun (WGS) entry which is preliminary data.</text>
</comment>
<evidence type="ECO:0000313" key="2">
    <source>
        <dbReference type="Proteomes" id="UP001642360"/>
    </source>
</evidence>
<organism evidence="1 2">
    <name type="scientific">Ilex paraguariensis</name>
    <name type="common">yerba mate</name>
    <dbReference type="NCBI Taxonomy" id="185542"/>
    <lineage>
        <taxon>Eukaryota</taxon>
        <taxon>Viridiplantae</taxon>
        <taxon>Streptophyta</taxon>
        <taxon>Embryophyta</taxon>
        <taxon>Tracheophyta</taxon>
        <taxon>Spermatophyta</taxon>
        <taxon>Magnoliopsida</taxon>
        <taxon>eudicotyledons</taxon>
        <taxon>Gunneridae</taxon>
        <taxon>Pentapetalae</taxon>
        <taxon>asterids</taxon>
        <taxon>campanulids</taxon>
        <taxon>Aquifoliales</taxon>
        <taxon>Aquifoliaceae</taxon>
        <taxon>Ilex</taxon>
    </lineage>
</organism>
<reference evidence="1 2" key="1">
    <citation type="submission" date="2024-02" db="EMBL/GenBank/DDBJ databases">
        <authorList>
            <person name="Vignale AGUSTIN F."/>
            <person name="Sosa J E."/>
            <person name="Modenutti C."/>
        </authorList>
    </citation>
    <scope>NUCLEOTIDE SEQUENCE [LARGE SCALE GENOMIC DNA]</scope>
</reference>
<proteinExistence type="predicted"/>